<proteinExistence type="predicted"/>
<accession>A0A1T5P6Y0</accession>
<evidence type="ECO:0000313" key="2">
    <source>
        <dbReference type="EMBL" id="SKD08534.1"/>
    </source>
</evidence>
<dbReference type="Proteomes" id="UP000190166">
    <property type="component" value="Unassembled WGS sequence"/>
</dbReference>
<name>A0A1T5P6Y0_9BACT</name>
<evidence type="ECO:0008006" key="4">
    <source>
        <dbReference type="Google" id="ProtNLM"/>
    </source>
</evidence>
<dbReference type="EMBL" id="FUZZ01000003">
    <property type="protein sequence ID" value="SKD08534.1"/>
    <property type="molecule type" value="Genomic_DNA"/>
</dbReference>
<feature type="signal peptide" evidence="1">
    <location>
        <begin position="1"/>
        <end position="21"/>
    </location>
</feature>
<dbReference type="RefSeq" id="WP_143313657.1">
    <property type="nucleotide sequence ID" value="NZ_FUZZ01000003.1"/>
</dbReference>
<gene>
    <name evidence="2" type="ORF">SAMN05660461_4402</name>
</gene>
<keyword evidence="3" id="KW-1185">Reference proteome</keyword>
<dbReference type="AlphaFoldDB" id="A0A1T5P6Y0"/>
<evidence type="ECO:0000313" key="3">
    <source>
        <dbReference type="Proteomes" id="UP000190166"/>
    </source>
</evidence>
<dbReference type="STRING" id="393003.SAMN05660461_4402"/>
<evidence type="ECO:0000256" key="1">
    <source>
        <dbReference type="SAM" id="SignalP"/>
    </source>
</evidence>
<keyword evidence="1" id="KW-0732">Signal</keyword>
<feature type="chain" id="PRO_5012979113" description="DUF3575 domain-containing protein" evidence="1">
    <location>
        <begin position="22"/>
        <end position="185"/>
    </location>
</feature>
<organism evidence="2 3">
    <name type="scientific">Chitinophaga ginsengisegetis</name>
    <dbReference type="NCBI Taxonomy" id="393003"/>
    <lineage>
        <taxon>Bacteria</taxon>
        <taxon>Pseudomonadati</taxon>
        <taxon>Bacteroidota</taxon>
        <taxon>Chitinophagia</taxon>
        <taxon>Chitinophagales</taxon>
        <taxon>Chitinophagaceae</taxon>
        <taxon>Chitinophaga</taxon>
    </lineage>
</organism>
<reference evidence="3" key="1">
    <citation type="submission" date="2017-02" db="EMBL/GenBank/DDBJ databases">
        <authorList>
            <person name="Varghese N."/>
            <person name="Submissions S."/>
        </authorList>
    </citation>
    <scope>NUCLEOTIDE SEQUENCE [LARGE SCALE GENOMIC DNA]</scope>
    <source>
        <strain evidence="3">DSM 18108</strain>
    </source>
</reference>
<protein>
    <recommendedName>
        <fullName evidence="4">DUF3575 domain-containing protein</fullName>
    </recommendedName>
</protein>
<sequence>MPKKLLSLSTIFLFVCLHASAQEDLWRKPGQLKANISLVGVNANYELRLLKYATLNLEAGIEMGVSYSNGSYLGEEWEFALYPVFSAEFRQYYGIARRAERNKRIDNNAGNFFSFTGGYQGSPITTTDYYSPRGTTVFTPAWGMQRSWGRHFSFEGRFGVSFVTDDGYSNSVYPSVRINFGYVIL</sequence>